<dbReference type="Proteomes" id="UP001199044">
    <property type="component" value="Unassembled WGS sequence"/>
</dbReference>
<gene>
    <name evidence="2" type="ORF">LDJ79_19530</name>
</gene>
<feature type="region of interest" description="Disordered" evidence="1">
    <location>
        <begin position="16"/>
        <end position="39"/>
    </location>
</feature>
<evidence type="ECO:0000313" key="3">
    <source>
        <dbReference type="Proteomes" id="UP001199044"/>
    </source>
</evidence>
<name>A0ABS7YV43_9VIBR</name>
<dbReference type="EMBL" id="JAIWIU010000163">
    <property type="protein sequence ID" value="MCA2018319.1"/>
    <property type="molecule type" value="Genomic_DNA"/>
</dbReference>
<evidence type="ECO:0000313" key="2">
    <source>
        <dbReference type="EMBL" id="MCA2018319.1"/>
    </source>
</evidence>
<dbReference type="InterPro" id="IPR058059">
    <property type="entry name" value="PA3496-like"/>
</dbReference>
<dbReference type="RefSeq" id="WP_068716121.1">
    <property type="nucleotide sequence ID" value="NZ_AP014636.1"/>
</dbReference>
<organism evidence="2 3">
    <name type="scientific">Vibrio tritonius</name>
    <dbReference type="NCBI Taxonomy" id="1435069"/>
    <lineage>
        <taxon>Bacteria</taxon>
        <taxon>Pseudomonadati</taxon>
        <taxon>Pseudomonadota</taxon>
        <taxon>Gammaproteobacteria</taxon>
        <taxon>Vibrionales</taxon>
        <taxon>Vibrionaceae</taxon>
        <taxon>Vibrio</taxon>
    </lineage>
</organism>
<feature type="compositionally biased region" description="Basic and acidic residues" evidence="1">
    <location>
        <begin position="26"/>
        <end position="39"/>
    </location>
</feature>
<proteinExistence type="predicted"/>
<keyword evidence="3" id="KW-1185">Reference proteome</keyword>
<reference evidence="3" key="1">
    <citation type="submission" date="2023-07" db="EMBL/GenBank/DDBJ databases">
        <title>Molecular identification of indigenous halophilic bacteria isolated from red sea cost, biodegradation of synthetic dyes and assessment of degraded metabolite toxicity.</title>
        <authorList>
            <person name="Chaieb K."/>
            <person name="Altayb H.N."/>
        </authorList>
    </citation>
    <scope>NUCLEOTIDE SEQUENCE [LARGE SCALE GENOMIC DNA]</scope>
    <source>
        <strain evidence="3">K20</strain>
    </source>
</reference>
<protein>
    <submittedName>
        <fullName evidence="2">Uncharacterized protein</fullName>
    </submittedName>
</protein>
<comment type="caution">
    <text evidence="2">The sequence shown here is derived from an EMBL/GenBank/DDBJ whole genome shotgun (WGS) entry which is preliminary data.</text>
</comment>
<sequence length="67" mass="7770">MSINSLDHDDMANVSSKWDFTDEVDTQQRRPGKDLKSAEARRRIEMLREIRESGLTIEEAKELGLLH</sequence>
<dbReference type="NCBIfam" id="NF046101">
    <property type="entry name" value="PA3496_fam"/>
    <property type="match status" value="1"/>
</dbReference>
<evidence type="ECO:0000256" key="1">
    <source>
        <dbReference type="SAM" id="MobiDB-lite"/>
    </source>
</evidence>
<accession>A0ABS7YV43</accession>